<dbReference type="GO" id="GO:0003700">
    <property type="term" value="F:DNA-binding transcription factor activity"/>
    <property type="evidence" value="ECO:0007669"/>
    <property type="project" value="InterPro"/>
</dbReference>
<dbReference type="CDD" id="cd07377">
    <property type="entry name" value="WHTH_GntR"/>
    <property type="match status" value="1"/>
</dbReference>
<feature type="domain" description="HTH gntR-type" evidence="4">
    <location>
        <begin position="11"/>
        <end position="79"/>
    </location>
</feature>
<dbReference type="Proteomes" id="UP001241537">
    <property type="component" value="Unassembled WGS sequence"/>
</dbReference>
<organism evidence="5 6">
    <name type="scientific">Moryella indoligenes</name>
    <dbReference type="NCBI Taxonomy" id="371674"/>
    <lineage>
        <taxon>Bacteria</taxon>
        <taxon>Bacillati</taxon>
        <taxon>Bacillota</taxon>
        <taxon>Clostridia</taxon>
        <taxon>Lachnospirales</taxon>
        <taxon>Lachnospiraceae</taxon>
        <taxon>Moryella</taxon>
    </lineage>
</organism>
<accession>A0AAE3VA51</accession>
<evidence type="ECO:0000313" key="5">
    <source>
        <dbReference type="EMBL" id="MDQ0152566.1"/>
    </source>
</evidence>
<keyword evidence="3" id="KW-0804">Transcription</keyword>
<dbReference type="GO" id="GO:0003677">
    <property type="term" value="F:DNA binding"/>
    <property type="evidence" value="ECO:0007669"/>
    <property type="project" value="UniProtKB-KW"/>
</dbReference>
<dbReference type="RefSeq" id="WP_106611803.1">
    <property type="nucleotide sequence ID" value="NZ_JAUSTO010000006.1"/>
</dbReference>
<dbReference type="InterPro" id="IPR000524">
    <property type="entry name" value="Tscrpt_reg_HTH_GntR"/>
</dbReference>
<evidence type="ECO:0000256" key="1">
    <source>
        <dbReference type="ARBA" id="ARBA00023015"/>
    </source>
</evidence>
<dbReference type="PANTHER" id="PTHR38445">
    <property type="entry name" value="HTH-TYPE TRANSCRIPTIONAL REPRESSOR YTRA"/>
    <property type="match status" value="1"/>
</dbReference>
<dbReference type="SUPFAM" id="SSF46785">
    <property type="entry name" value="Winged helix' DNA-binding domain"/>
    <property type="match status" value="1"/>
</dbReference>
<reference evidence="5" key="1">
    <citation type="submission" date="2023-07" db="EMBL/GenBank/DDBJ databases">
        <title>Genomic Encyclopedia of Type Strains, Phase IV (KMG-IV): sequencing the most valuable type-strain genomes for metagenomic binning, comparative biology and taxonomic classification.</title>
        <authorList>
            <person name="Goeker M."/>
        </authorList>
    </citation>
    <scope>NUCLEOTIDE SEQUENCE</scope>
    <source>
        <strain evidence="5">DSM 19659</strain>
    </source>
</reference>
<dbReference type="InterPro" id="IPR036390">
    <property type="entry name" value="WH_DNA-bd_sf"/>
</dbReference>
<evidence type="ECO:0000256" key="3">
    <source>
        <dbReference type="ARBA" id="ARBA00023163"/>
    </source>
</evidence>
<keyword evidence="2 5" id="KW-0238">DNA-binding</keyword>
<keyword evidence="6" id="KW-1185">Reference proteome</keyword>
<protein>
    <submittedName>
        <fullName evidence="5">DNA-binding transcriptional regulator YhcF (GntR family)</fullName>
    </submittedName>
</protein>
<dbReference type="Gene3D" id="1.10.10.10">
    <property type="entry name" value="Winged helix-like DNA-binding domain superfamily/Winged helix DNA-binding domain"/>
    <property type="match status" value="1"/>
</dbReference>
<comment type="caution">
    <text evidence="5">The sequence shown here is derived from an EMBL/GenBank/DDBJ whole genome shotgun (WGS) entry which is preliminary data.</text>
</comment>
<keyword evidence="1" id="KW-0805">Transcription regulation</keyword>
<evidence type="ECO:0000256" key="2">
    <source>
        <dbReference type="ARBA" id="ARBA00023125"/>
    </source>
</evidence>
<gene>
    <name evidence="5" type="ORF">J2S20_001258</name>
</gene>
<proteinExistence type="predicted"/>
<evidence type="ECO:0000313" key="6">
    <source>
        <dbReference type="Proteomes" id="UP001241537"/>
    </source>
</evidence>
<dbReference type="Pfam" id="PF00392">
    <property type="entry name" value="GntR"/>
    <property type="match status" value="1"/>
</dbReference>
<dbReference type="InterPro" id="IPR036388">
    <property type="entry name" value="WH-like_DNA-bd_sf"/>
</dbReference>
<sequence>MKIYIDFNSDQAFYIQLMNQIILGIAMEQLHEGDSLPSVRQMADAVGINMHTVNKAYTILRQEGFIKLDRRKGAIISIDMDKIRVLQEMKQELSVVLARGICNGVERDDAHQLVDELYDAFMNCEAEEQDAL</sequence>
<name>A0AAE3VA51_9FIRM</name>
<dbReference type="PANTHER" id="PTHR38445:SF12">
    <property type="entry name" value="GNTR-FAMILY TRANSCRIPTIONAL REGULATOR"/>
    <property type="match status" value="1"/>
</dbReference>
<dbReference type="EMBL" id="JAUSTO010000006">
    <property type="protein sequence ID" value="MDQ0152566.1"/>
    <property type="molecule type" value="Genomic_DNA"/>
</dbReference>
<evidence type="ECO:0000259" key="4">
    <source>
        <dbReference type="PROSITE" id="PS50949"/>
    </source>
</evidence>
<dbReference type="AlphaFoldDB" id="A0AAE3VA51"/>
<dbReference type="PROSITE" id="PS50949">
    <property type="entry name" value="HTH_GNTR"/>
    <property type="match status" value="1"/>
</dbReference>
<dbReference type="SMART" id="SM00345">
    <property type="entry name" value="HTH_GNTR"/>
    <property type="match status" value="1"/>
</dbReference>